<feature type="binding site" evidence="11 12">
    <location>
        <begin position="74"/>
        <end position="75"/>
    </location>
    <ligand>
        <name>FAD</name>
        <dbReference type="ChEBI" id="CHEBI:57692"/>
    </ligand>
</feature>
<evidence type="ECO:0000256" key="8">
    <source>
        <dbReference type="ARBA" id="ARBA00022982"/>
    </source>
</evidence>
<feature type="binding site" evidence="11 13">
    <location>
        <position position="216"/>
    </location>
    <ligand>
        <name>[2Fe-2S] cluster</name>
        <dbReference type="ChEBI" id="CHEBI:190135"/>
    </ligand>
</feature>
<dbReference type="CDD" id="cd06218">
    <property type="entry name" value="DHOD_e_trans"/>
    <property type="match status" value="1"/>
</dbReference>
<proteinExistence type="inferred from homology"/>
<dbReference type="Proteomes" id="UP000736328">
    <property type="component" value="Unassembled WGS sequence"/>
</dbReference>
<dbReference type="InterPro" id="IPR023455">
    <property type="entry name" value="Dihydroorotate_DHASE_ETsu"/>
</dbReference>
<dbReference type="InterPro" id="IPR017927">
    <property type="entry name" value="FAD-bd_FR_type"/>
</dbReference>
<keyword evidence="7 11" id="KW-0665">Pyrimidine biosynthesis</keyword>
<dbReference type="InterPro" id="IPR001433">
    <property type="entry name" value="OxRdtase_FAD/NAD-bd"/>
</dbReference>
<dbReference type="GO" id="GO:0050660">
    <property type="term" value="F:flavin adenine dinucleotide binding"/>
    <property type="evidence" value="ECO:0007669"/>
    <property type="project" value="InterPro"/>
</dbReference>
<evidence type="ECO:0000256" key="11">
    <source>
        <dbReference type="HAMAP-Rule" id="MF_01211"/>
    </source>
</evidence>
<keyword evidence="10 11" id="KW-0411">Iron-sulfur</keyword>
<sequence length="255" mass="28137">MLEQKVNIVSHQKIAPDVFLLSFRSDYLAAKARPGQFVHLKPSGPWPLLLRRPFSINRIKGKNIFIMYRVAGRGTSILSSLPQGAELDVMGPLGNGFEIDKKYSDHLILAGGIGLAPMQFLADRLKTMKLNARLFYGCSGKKDLLPCAVPGKVIATDDGSCGYKGFVTDAFLSRINKFRTPVVYACGPWPMLKKTARICRENKIDCQVSLEAFMACGVGACQGCVVKGVKEYLTVCRQGPVFNSREIDWEQEATL</sequence>
<evidence type="ECO:0000256" key="1">
    <source>
        <dbReference type="ARBA" id="ARBA00006422"/>
    </source>
</evidence>
<reference evidence="15" key="1">
    <citation type="submission" date="2020-07" db="EMBL/GenBank/DDBJ databases">
        <title>Huge and variable diversity of episymbiotic CPR bacteria and DPANN archaea in groundwater ecosystems.</title>
        <authorList>
            <person name="He C.Y."/>
            <person name="Keren R."/>
            <person name="Whittaker M."/>
            <person name="Farag I.F."/>
            <person name="Doudna J."/>
            <person name="Cate J.H.D."/>
            <person name="Banfield J.F."/>
        </authorList>
    </citation>
    <scope>NUCLEOTIDE SEQUENCE</scope>
    <source>
        <strain evidence="15">NC_groundwater_1520_Pr4_B-0.1um_53_5</strain>
    </source>
</reference>
<feature type="domain" description="FAD-binding FR-type" evidence="14">
    <location>
        <begin position="1"/>
        <end position="99"/>
    </location>
</feature>
<dbReference type="InterPro" id="IPR037117">
    <property type="entry name" value="Dihydroorotate_DH_ele_sf"/>
</dbReference>
<evidence type="ECO:0000256" key="7">
    <source>
        <dbReference type="ARBA" id="ARBA00022975"/>
    </source>
</evidence>
<comment type="cofactor">
    <cofactor evidence="13">
        <name>[2Fe-2S] cluster</name>
        <dbReference type="ChEBI" id="CHEBI:190135"/>
    </cofactor>
    <text evidence="13">Binds 1 [2Fe-2S] cluster per subunit.</text>
</comment>
<keyword evidence="4 11" id="KW-0001">2Fe-2S</keyword>
<dbReference type="PANTHER" id="PTHR43513:SF3">
    <property type="entry name" value="DIHYDROOROTATE DEHYDROGENASE B (NAD(+)), ELECTRON TRANSFER SUBUNIT-RELATED"/>
    <property type="match status" value="1"/>
</dbReference>
<evidence type="ECO:0000256" key="4">
    <source>
        <dbReference type="ARBA" id="ARBA00022714"/>
    </source>
</evidence>
<dbReference type="PROSITE" id="PS51384">
    <property type="entry name" value="FAD_FR"/>
    <property type="match status" value="1"/>
</dbReference>
<dbReference type="GO" id="GO:0016491">
    <property type="term" value="F:oxidoreductase activity"/>
    <property type="evidence" value="ECO:0007669"/>
    <property type="project" value="InterPro"/>
</dbReference>
<comment type="similarity">
    <text evidence="1 11">Belongs to the PyrK family.</text>
</comment>
<dbReference type="Gene3D" id="2.10.240.10">
    <property type="entry name" value="Dihydroorotate dehydrogenase, electron transfer subunit"/>
    <property type="match status" value="1"/>
</dbReference>
<keyword evidence="5 11" id="KW-0479">Metal-binding</keyword>
<keyword evidence="9 11" id="KW-0408">Iron</keyword>
<feature type="binding site" evidence="11 13">
    <location>
        <position position="236"/>
    </location>
    <ligand>
        <name>[2Fe-2S] cluster</name>
        <dbReference type="ChEBI" id="CHEBI:190135"/>
    </ligand>
</feature>
<evidence type="ECO:0000256" key="12">
    <source>
        <dbReference type="PIRSR" id="PIRSR006816-1"/>
    </source>
</evidence>
<accession>A0A933MLB8</accession>
<evidence type="ECO:0000256" key="13">
    <source>
        <dbReference type="PIRSR" id="PIRSR006816-2"/>
    </source>
</evidence>
<feature type="binding site" evidence="11 13">
    <location>
        <position position="224"/>
    </location>
    <ligand>
        <name>[2Fe-2S] cluster</name>
        <dbReference type="ChEBI" id="CHEBI:190135"/>
    </ligand>
</feature>
<evidence type="ECO:0000256" key="3">
    <source>
        <dbReference type="ARBA" id="ARBA00022630"/>
    </source>
</evidence>
<dbReference type="GO" id="GO:0046872">
    <property type="term" value="F:metal ion binding"/>
    <property type="evidence" value="ECO:0007669"/>
    <property type="project" value="UniProtKB-KW"/>
</dbReference>
<feature type="binding site" evidence="11 13">
    <location>
        <position position="221"/>
    </location>
    <ligand>
        <name>[2Fe-2S] cluster</name>
        <dbReference type="ChEBI" id="CHEBI:190135"/>
    </ligand>
</feature>
<dbReference type="GO" id="GO:0044205">
    <property type="term" value="P:'de novo' UMP biosynthetic process"/>
    <property type="evidence" value="ECO:0007669"/>
    <property type="project" value="UniProtKB-UniRule"/>
</dbReference>
<keyword evidence="2 11" id="KW-0813">Transport</keyword>
<dbReference type="InterPro" id="IPR017938">
    <property type="entry name" value="Riboflavin_synthase-like_b-brl"/>
</dbReference>
<dbReference type="GO" id="GO:0051537">
    <property type="term" value="F:2 iron, 2 sulfur cluster binding"/>
    <property type="evidence" value="ECO:0007669"/>
    <property type="project" value="UniProtKB-KW"/>
</dbReference>
<comment type="cofactor">
    <cofactor evidence="11">
        <name>[2Fe-2S] cluster</name>
        <dbReference type="ChEBI" id="CHEBI:190135"/>
    </cofactor>
    <text evidence="11">Binds 1 [2Fe-2S] cluster per subunit.</text>
</comment>
<dbReference type="SUPFAM" id="SSF52343">
    <property type="entry name" value="Ferredoxin reductase-like, C-terminal NADP-linked domain"/>
    <property type="match status" value="1"/>
</dbReference>
<evidence type="ECO:0000256" key="6">
    <source>
        <dbReference type="ARBA" id="ARBA00022827"/>
    </source>
</evidence>
<evidence type="ECO:0000256" key="9">
    <source>
        <dbReference type="ARBA" id="ARBA00023004"/>
    </source>
</evidence>
<dbReference type="InterPro" id="IPR019480">
    <property type="entry name" value="Dihydroorotate_DH_Fe-S-bd"/>
</dbReference>
<protein>
    <recommendedName>
        <fullName evidence="11">Dihydroorotate dehydrogenase B (NAD(+)), electron transfer subunit</fullName>
    </recommendedName>
    <alternativeName>
        <fullName evidence="11">Dihydroorotate oxidase B, electron transfer subunit</fullName>
    </alternativeName>
</protein>
<dbReference type="HAMAP" id="MF_01211">
    <property type="entry name" value="DHODB_Fe_S_bind"/>
    <property type="match status" value="1"/>
</dbReference>
<dbReference type="GO" id="GO:0009055">
    <property type="term" value="F:electron transfer activity"/>
    <property type="evidence" value="ECO:0007669"/>
    <property type="project" value="UniProtKB-UniRule"/>
</dbReference>
<organism evidence="15 16">
    <name type="scientific">candidate division TA06 bacterium</name>
    <dbReference type="NCBI Taxonomy" id="2250710"/>
    <lineage>
        <taxon>Bacteria</taxon>
        <taxon>Bacteria division TA06</taxon>
    </lineage>
</organism>
<dbReference type="Pfam" id="PF10418">
    <property type="entry name" value="DHODB_Fe-S_bind"/>
    <property type="match status" value="1"/>
</dbReference>
<comment type="cofactor">
    <cofactor evidence="11 12">
        <name>FAD</name>
        <dbReference type="ChEBI" id="CHEBI:57692"/>
    </cofactor>
    <text evidence="11 12">Binds 1 FAD per subunit.</text>
</comment>
<dbReference type="PRINTS" id="PR00409">
    <property type="entry name" value="PHDIOXRDTASE"/>
</dbReference>
<comment type="pathway">
    <text evidence="11">Pyrimidine metabolism; UMP biosynthesis via de novo pathway; orotate from (S)-dihydroorotate (NAD(+) route): step 1/1.</text>
</comment>
<comment type="subunit">
    <text evidence="11">Heterotetramer of 2 PyrK and 2 PyrD type B subunits.</text>
</comment>
<evidence type="ECO:0000256" key="5">
    <source>
        <dbReference type="ARBA" id="ARBA00022723"/>
    </source>
</evidence>
<comment type="caution">
    <text evidence="15">The sequence shown here is derived from an EMBL/GenBank/DDBJ whole genome shotgun (WGS) entry which is preliminary data.</text>
</comment>
<dbReference type="InterPro" id="IPR050353">
    <property type="entry name" value="PyrK_electron_transfer"/>
</dbReference>
<keyword evidence="6 11" id="KW-0274">FAD</keyword>
<gene>
    <name evidence="11" type="primary">pyrK</name>
    <name evidence="15" type="ORF">HY768_10490</name>
</gene>
<evidence type="ECO:0000313" key="16">
    <source>
        <dbReference type="Proteomes" id="UP000736328"/>
    </source>
</evidence>
<evidence type="ECO:0000259" key="14">
    <source>
        <dbReference type="PROSITE" id="PS51384"/>
    </source>
</evidence>
<dbReference type="Pfam" id="PF00175">
    <property type="entry name" value="NAD_binding_1"/>
    <property type="match status" value="1"/>
</dbReference>
<keyword evidence="8 11" id="KW-0249">Electron transport</keyword>
<dbReference type="AlphaFoldDB" id="A0A933MLB8"/>
<evidence type="ECO:0000256" key="10">
    <source>
        <dbReference type="ARBA" id="ARBA00023014"/>
    </source>
</evidence>
<dbReference type="PIRSF" id="PIRSF006816">
    <property type="entry name" value="Cyc3_hyd_g"/>
    <property type="match status" value="1"/>
</dbReference>
<dbReference type="InterPro" id="IPR012165">
    <property type="entry name" value="Cyt_c3_hydrogenase_gsu"/>
</dbReference>
<dbReference type="SUPFAM" id="SSF63380">
    <property type="entry name" value="Riboflavin synthase domain-like"/>
    <property type="match status" value="1"/>
</dbReference>
<keyword evidence="3 11" id="KW-0285">Flavoprotein</keyword>
<evidence type="ECO:0000313" key="15">
    <source>
        <dbReference type="EMBL" id="MBI4727625.1"/>
    </source>
</evidence>
<comment type="caution">
    <text evidence="11">Lacks conserved residue(s) required for the propagation of feature annotation.</text>
</comment>
<dbReference type="PANTHER" id="PTHR43513">
    <property type="entry name" value="DIHYDROOROTATE DEHYDROGENASE B (NAD(+)), ELECTRON TRANSFER SUBUNIT"/>
    <property type="match status" value="1"/>
</dbReference>
<evidence type="ECO:0000256" key="2">
    <source>
        <dbReference type="ARBA" id="ARBA00022448"/>
    </source>
</evidence>
<comment type="function">
    <text evidence="11">Responsible for channeling the electrons from the oxidation of dihydroorotate from the FMN redox center in the PyrD type B subunit to the ultimate electron acceptor NAD(+).</text>
</comment>
<feature type="binding site" evidence="11 12">
    <location>
        <begin position="52"/>
        <end position="55"/>
    </location>
    <ligand>
        <name>FAD</name>
        <dbReference type="ChEBI" id="CHEBI:57692"/>
    </ligand>
</feature>
<dbReference type="Gene3D" id="3.40.50.80">
    <property type="entry name" value="Nucleotide-binding domain of ferredoxin-NADP reductase (FNR) module"/>
    <property type="match status" value="1"/>
</dbReference>
<dbReference type="EMBL" id="JACQXR010000140">
    <property type="protein sequence ID" value="MBI4727625.1"/>
    <property type="molecule type" value="Genomic_DNA"/>
</dbReference>
<dbReference type="InterPro" id="IPR039261">
    <property type="entry name" value="FNR_nucleotide-bd"/>
</dbReference>
<name>A0A933MLB8_UNCT6</name>
<dbReference type="Gene3D" id="2.40.30.10">
    <property type="entry name" value="Translation factors"/>
    <property type="match status" value="1"/>
</dbReference>